<feature type="compositionally biased region" description="Polar residues" evidence="1">
    <location>
        <begin position="1"/>
        <end position="11"/>
    </location>
</feature>
<dbReference type="AlphaFoldDB" id="A0A1R2CZ99"/>
<dbReference type="EMBL" id="MPUH01000028">
    <property type="protein sequence ID" value="OMJ94311.1"/>
    <property type="molecule type" value="Genomic_DNA"/>
</dbReference>
<gene>
    <name evidence="2" type="ORF">SteCoe_2509</name>
</gene>
<evidence type="ECO:0000256" key="1">
    <source>
        <dbReference type="SAM" id="MobiDB-lite"/>
    </source>
</evidence>
<comment type="caution">
    <text evidence="2">The sequence shown here is derived from an EMBL/GenBank/DDBJ whole genome shotgun (WGS) entry which is preliminary data.</text>
</comment>
<evidence type="ECO:0000313" key="2">
    <source>
        <dbReference type="EMBL" id="OMJ94311.1"/>
    </source>
</evidence>
<accession>A0A1R2CZ99</accession>
<evidence type="ECO:0000313" key="3">
    <source>
        <dbReference type="Proteomes" id="UP000187209"/>
    </source>
</evidence>
<organism evidence="2 3">
    <name type="scientific">Stentor coeruleus</name>
    <dbReference type="NCBI Taxonomy" id="5963"/>
    <lineage>
        <taxon>Eukaryota</taxon>
        <taxon>Sar</taxon>
        <taxon>Alveolata</taxon>
        <taxon>Ciliophora</taxon>
        <taxon>Postciliodesmatophora</taxon>
        <taxon>Heterotrichea</taxon>
        <taxon>Heterotrichida</taxon>
        <taxon>Stentoridae</taxon>
        <taxon>Stentor</taxon>
    </lineage>
</organism>
<dbReference type="Proteomes" id="UP000187209">
    <property type="component" value="Unassembled WGS sequence"/>
</dbReference>
<proteinExistence type="predicted"/>
<name>A0A1R2CZ99_9CILI</name>
<protein>
    <submittedName>
        <fullName evidence="2">Uncharacterized protein</fullName>
    </submittedName>
</protein>
<keyword evidence="3" id="KW-1185">Reference proteome</keyword>
<sequence length="70" mass="8094">MGSCALKQSKQYSKHKNSSVLDTKNVSVVFKPCRRYEIRNLIFSAKNAKVPRLNLHTNSLYLRRIAKNDN</sequence>
<reference evidence="2 3" key="1">
    <citation type="submission" date="2016-11" db="EMBL/GenBank/DDBJ databases">
        <title>The macronuclear genome of Stentor coeruleus: a giant cell with tiny introns.</title>
        <authorList>
            <person name="Slabodnick M."/>
            <person name="Ruby J.G."/>
            <person name="Reiff S.B."/>
            <person name="Swart E.C."/>
            <person name="Gosai S."/>
            <person name="Prabakaran S."/>
            <person name="Witkowska E."/>
            <person name="Larue G.E."/>
            <person name="Fisher S."/>
            <person name="Freeman R.M."/>
            <person name="Gunawardena J."/>
            <person name="Chu W."/>
            <person name="Stover N.A."/>
            <person name="Gregory B.D."/>
            <person name="Nowacki M."/>
            <person name="Derisi J."/>
            <person name="Roy S.W."/>
            <person name="Marshall W.F."/>
            <person name="Sood P."/>
        </authorList>
    </citation>
    <scope>NUCLEOTIDE SEQUENCE [LARGE SCALE GENOMIC DNA]</scope>
    <source>
        <strain evidence="2">WM001</strain>
    </source>
</reference>
<feature type="region of interest" description="Disordered" evidence="1">
    <location>
        <begin position="1"/>
        <end position="20"/>
    </location>
</feature>